<organism evidence="2">
    <name type="scientific">uncultured Nocardioides sp</name>
    <dbReference type="NCBI Taxonomy" id="198441"/>
    <lineage>
        <taxon>Bacteria</taxon>
        <taxon>Bacillati</taxon>
        <taxon>Actinomycetota</taxon>
        <taxon>Actinomycetes</taxon>
        <taxon>Propionibacteriales</taxon>
        <taxon>Nocardioidaceae</taxon>
        <taxon>Nocardioides</taxon>
        <taxon>environmental samples</taxon>
    </lineage>
</organism>
<sequence>MKTSLALGALALAAATLTGCSSESEMRAEDPAVADAGGAGDDSPAAPAGAPASVPAAEGRVATQGLVTVLDDGDGPELCLGAVAESLPPQCGGPKITGWDWAAHEMHEQAGGVRWGSFHVTGTFDGTTFAVEEAIPAALYDTLAVPQEEPLGTPCEDTQGGAADTTKSSPEAMDATLTAASALPGYAMAWLDGNVVNVAVTEDPTGAEAALRETWGGPLCVSEAEHTQAELEAIQRDLNELPGMLSVASSAPDRLEVHVVQDDGSLQEWADETYGAGLVEVTSALVPVEG</sequence>
<dbReference type="EMBL" id="CADCUM010000087">
    <property type="protein sequence ID" value="CAA9388008.1"/>
    <property type="molecule type" value="Genomic_DNA"/>
</dbReference>
<evidence type="ECO:0000256" key="1">
    <source>
        <dbReference type="SAM" id="MobiDB-lite"/>
    </source>
</evidence>
<reference evidence="2" key="1">
    <citation type="submission" date="2020-02" db="EMBL/GenBank/DDBJ databases">
        <authorList>
            <person name="Meier V. D."/>
        </authorList>
    </citation>
    <scope>NUCLEOTIDE SEQUENCE</scope>
    <source>
        <strain evidence="2">AVDCRST_MAG32</strain>
    </source>
</reference>
<dbReference type="PROSITE" id="PS51257">
    <property type="entry name" value="PROKAR_LIPOPROTEIN"/>
    <property type="match status" value="1"/>
</dbReference>
<dbReference type="AlphaFoldDB" id="A0A6J4NH76"/>
<protein>
    <submittedName>
        <fullName evidence="2">Uncharacterized protein</fullName>
    </submittedName>
</protein>
<proteinExistence type="predicted"/>
<accession>A0A6J4NH76</accession>
<gene>
    <name evidence="2" type="ORF">AVDCRST_MAG32-2032</name>
</gene>
<name>A0A6J4NH76_9ACTN</name>
<feature type="region of interest" description="Disordered" evidence="1">
    <location>
        <begin position="20"/>
        <end position="56"/>
    </location>
</feature>
<feature type="compositionally biased region" description="Low complexity" evidence="1">
    <location>
        <begin position="31"/>
        <end position="56"/>
    </location>
</feature>
<evidence type="ECO:0000313" key="2">
    <source>
        <dbReference type="EMBL" id="CAA9388008.1"/>
    </source>
</evidence>